<keyword evidence="2" id="KW-1185">Reference proteome</keyword>
<gene>
    <name evidence="1" type="ORF">OV079_45880</name>
</gene>
<proteinExistence type="predicted"/>
<organism evidence="1 2">
    <name type="scientific">Nannocystis pusilla</name>
    <dbReference type="NCBI Taxonomy" id="889268"/>
    <lineage>
        <taxon>Bacteria</taxon>
        <taxon>Pseudomonadati</taxon>
        <taxon>Myxococcota</taxon>
        <taxon>Polyangia</taxon>
        <taxon>Nannocystales</taxon>
        <taxon>Nannocystaceae</taxon>
        <taxon>Nannocystis</taxon>
    </lineage>
</organism>
<protein>
    <submittedName>
        <fullName evidence="1">Uncharacterized protein</fullName>
    </submittedName>
</protein>
<reference evidence="1" key="1">
    <citation type="submission" date="2022-11" db="EMBL/GenBank/DDBJ databases">
        <title>Minimal conservation of predation-associated metabolite biosynthetic gene clusters underscores biosynthetic potential of Myxococcota including descriptions for ten novel species: Archangium lansinium sp. nov., Myxococcus landrumus sp. nov., Nannocystis bai.</title>
        <authorList>
            <person name="Ahearne A."/>
            <person name="Stevens C."/>
            <person name="Phillips K."/>
        </authorList>
    </citation>
    <scope>NUCLEOTIDE SEQUENCE</scope>
    <source>
        <strain evidence="1">Na p29</strain>
    </source>
</reference>
<comment type="caution">
    <text evidence="1">The sequence shown here is derived from an EMBL/GenBank/DDBJ whole genome shotgun (WGS) entry which is preliminary data.</text>
</comment>
<dbReference type="AlphaFoldDB" id="A0A9X3J1I5"/>
<accession>A0A9X3J1I5</accession>
<evidence type="ECO:0000313" key="2">
    <source>
        <dbReference type="Proteomes" id="UP001150924"/>
    </source>
</evidence>
<name>A0A9X3J1I5_9BACT</name>
<dbReference type="EMBL" id="JAPNKE010000002">
    <property type="protein sequence ID" value="MCY1012747.1"/>
    <property type="molecule type" value="Genomic_DNA"/>
</dbReference>
<sequence length="81" mass="8847">MYFLAIVNMGRTAGASSDASSERQQSLAVLFSLAIQNIERAALSAEAPNRSQSYFSLLLSTTVRPPRLAERRCEREAPASD</sequence>
<dbReference type="Proteomes" id="UP001150924">
    <property type="component" value="Unassembled WGS sequence"/>
</dbReference>
<dbReference type="RefSeq" id="WP_267776265.1">
    <property type="nucleotide sequence ID" value="NZ_JAPNKE010000002.1"/>
</dbReference>
<evidence type="ECO:0000313" key="1">
    <source>
        <dbReference type="EMBL" id="MCY1012747.1"/>
    </source>
</evidence>